<dbReference type="Proteomes" id="UP000318704">
    <property type="component" value="Chromosome"/>
</dbReference>
<feature type="transmembrane region" description="Helical" evidence="2">
    <location>
        <begin position="65"/>
        <end position="85"/>
    </location>
</feature>
<feature type="transmembrane region" description="Helical" evidence="2">
    <location>
        <begin position="209"/>
        <end position="229"/>
    </location>
</feature>
<feature type="transmembrane region" description="Helical" evidence="2">
    <location>
        <begin position="241"/>
        <end position="261"/>
    </location>
</feature>
<feature type="region of interest" description="Disordered" evidence="1">
    <location>
        <begin position="311"/>
        <end position="429"/>
    </location>
</feature>
<accession>A0A517VVP7</accession>
<keyword evidence="2" id="KW-0472">Membrane</keyword>
<evidence type="ECO:0000313" key="3">
    <source>
        <dbReference type="EMBL" id="QDT97071.1"/>
    </source>
</evidence>
<reference evidence="3 4" key="1">
    <citation type="submission" date="2019-03" db="EMBL/GenBank/DDBJ databases">
        <title>Deep-cultivation of Planctomycetes and their phenomic and genomic characterization uncovers novel biology.</title>
        <authorList>
            <person name="Wiegand S."/>
            <person name="Jogler M."/>
            <person name="Boedeker C."/>
            <person name="Pinto D."/>
            <person name="Vollmers J."/>
            <person name="Rivas-Marin E."/>
            <person name="Kohn T."/>
            <person name="Peeters S.H."/>
            <person name="Heuer A."/>
            <person name="Rast P."/>
            <person name="Oberbeckmann S."/>
            <person name="Bunk B."/>
            <person name="Jeske O."/>
            <person name="Meyerdierks A."/>
            <person name="Storesund J.E."/>
            <person name="Kallscheuer N."/>
            <person name="Luecker S."/>
            <person name="Lage O.M."/>
            <person name="Pohl T."/>
            <person name="Merkel B.J."/>
            <person name="Hornburger P."/>
            <person name="Mueller R.-W."/>
            <person name="Bruemmer F."/>
            <person name="Labrenz M."/>
            <person name="Spormann A.M."/>
            <person name="Op den Camp H."/>
            <person name="Overmann J."/>
            <person name="Amann R."/>
            <person name="Jetten M.S.M."/>
            <person name="Mascher T."/>
            <person name="Medema M.H."/>
            <person name="Devos D.P."/>
            <person name="Kaster A.-K."/>
            <person name="Ovreas L."/>
            <person name="Rohde M."/>
            <person name="Galperin M.Y."/>
            <person name="Jogler C."/>
        </authorList>
    </citation>
    <scope>NUCLEOTIDE SEQUENCE [LARGE SCALE GENOMIC DNA]</scope>
    <source>
        <strain evidence="3 4">V144</strain>
    </source>
</reference>
<dbReference type="InterPro" id="IPR036259">
    <property type="entry name" value="MFS_trans_sf"/>
</dbReference>
<name>A0A517VVP7_9PLAN</name>
<dbReference type="AlphaFoldDB" id="A0A517VVP7"/>
<feature type="region of interest" description="Disordered" evidence="1">
    <location>
        <begin position="1"/>
        <end position="35"/>
    </location>
</feature>
<feature type="transmembrane region" description="Helical" evidence="2">
    <location>
        <begin position="182"/>
        <end position="202"/>
    </location>
</feature>
<feature type="transmembrane region" description="Helical" evidence="2">
    <location>
        <begin position="105"/>
        <end position="129"/>
    </location>
</feature>
<dbReference type="RefSeq" id="WP_144985454.1">
    <property type="nucleotide sequence ID" value="NZ_CP037920.1"/>
</dbReference>
<evidence type="ECO:0000256" key="1">
    <source>
        <dbReference type="SAM" id="MobiDB-lite"/>
    </source>
</evidence>
<dbReference type="EMBL" id="CP037920">
    <property type="protein sequence ID" value="QDT97071.1"/>
    <property type="molecule type" value="Genomic_DNA"/>
</dbReference>
<keyword evidence="2" id="KW-1133">Transmembrane helix</keyword>
<proteinExistence type="predicted"/>
<sequence>MSTGFAGSRSMDERRRRRLASESSESLNDSSDESTSHNIARTHRFAAGQFPLRTLIFPKRWKLSLYYLPVFLCFSGFIAADIYRPQFSASGSALSEFLSLEHSPLPVYLTGALLFVSGQLSLLIGSLRTQSLHDFSGRHRLWKWVAAGIFLFAVCTTTQLHHVWASSVIELRLFDWGPHTQLLAWLIPALCIGLSVSLMAYLEMRGDRAGLNFTIIAVAAYVASLTLTLTGNLIPWEAHHLQIGAGLLFFAHWSLFTSLILHTHHLLYRSIDLPEKVPSRSRQLFANYLHRRRIKRKAKCVAKAFRQKEKQSLKKIEEEETKAASPDPKPSRPVKRASRSKPTPTPEAVNEVTTTPPEKKSAPRSSQKTVQTQPAGKQKSKVQKKNIRVDSGHDPELLKGLSKRERRKLQKQWREEERQRAAQQEEDWS</sequence>
<keyword evidence="2" id="KW-0812">Transmembrane</keyword>
<dbReference type="KEGG" id="gaw:V144x_25420"/>
<dbReference type="SUPFAM" id="SSF103473">
    <property type="entry name" value="MFS general substrate transporter"/>
    <property type="match status" value="1"/>
</dbReference>
<evidence type="ECO:0000256" key="2">
    <source>
        <dbReference type="SAM" id="Phobius"/>
    </source>
</evidence>
<organism evidence="3 4">
    <name type="scientific">Gimesia aquarii</name>
    <dbReference type="NCBI Taxonomy" id="2527964"/>
    <lineage>
        <taxon>Bacteria</taxon>
        <taxon>Pseudomonadati</taxon>
        <taxon>Planctomycetota</taxon>
        <taxon>Planctomycetia</taxon>
        <taxon>Planctomycetales</taxon>
        <taxon>Planctomycetaceae</taxon>
        <taxon>Gimesia</taxon>
    </lineage>
</organism>
<feature type="transmembrane region" description="Helical" evidence="2">
    <location>
        <begin position="141"/>
        <end position="162"/>
    </location>
</feature>
<gene>
    <name evidence="3" type="ORF">V144x_25420</name>
</gene>
<feature type="compositionally biased region" description="Basic and acidic residues" evidence="1">
    <location>
        <begin position="387"/>
        <end position="397"/>
    </location>
</feature>
<evidence type="ECO:0000313" key="4">
    <source>
        <dbReference type="Proteomes" id="UP000318704"/>
    </source>
</evidence>
<protein>
    <submittedName>
        <fullName evidence="3">Uncharacterized protein</fullName>
    </submittedName>
</protein>
<feature type="compositionally biased region" description="Polar residues" evidence="1">
    <location>
        <begin position="363"/>
        <end position="375"/>
    </location>
</feature>